<keyword evidence="1" id="KW-0732">Signal</keyword>
<evidence type="ECO:0000313" key="2">
    <source>
        <dbReference type="EMBL" id="GGP05797.1"/>
    </source>
</evidence>
<evidence type="ECO:0000313" key="3">
    <source>
        <dbReference type="Proteomes" id="UP000620064"/>
    </source>
</evidence>
<accession>A0ABQ2NLG0</accession>
<dbReference type="SUPFAM" id="SSF48452">
    <property type="entry name" value="TPR-like"/>
    <property type="match status" value="1"/>
</dbReference>
<comment type="caution">
    <text evidence="2">The sequence shown here is derived from an EMBL/GenBank/DDBJ whole genome shotgun (WGS) entry which is preliminary data.</text>
</comment>
<dbReference type="InterPro" id="IPR041662">
    <property type="entry name" value="SusD-like_2"/>
</dbReference>
<evidence type="ECO:0008006" key="4">
    <source>
        <dbReference type="Google" id="ProtNLM"/>
    </source>
</evidence>
<evidence type="ECO:0000256" key="1">
    <source>
        <dbReference type="SAM" id="SignalP"/>
    </source>
</evidence>
<organism evidence="2 3">
    <name type="scientific">Cloacibacterium rupense</name>
    <dbReference type="NCBI Taxonomy" id="517423"/>
    <lineage>
        <taxon>Bacteria</taxon>
        <taxon>Pseudomonadati</taxon>
        <taxon>Bacteroidota</taxon>
        <taxon>Flavobacteriia</taxon>
        <taxon>Flavobacteriales</taxon>
        <taxon>Weeksellaceae</taxon>
    </lineage>
</organism>
<dbReference type="PROSITE" id="PS51257">
    <property type="entry name" value="PROKAR_LIPOPROTEIN"/>
    <property type="match status" value="1"/>
</dbReference>
<sequence length="475" mass="52701">MKKLLSSIILGVLAFSLTSCERDITSLNIDPKHPQVLPSGTLFAMGQYQQFYYAYTGSVNHNNYRFFTQMWSETTYTDEVNYDLVTRNQPRNVFNRLYVYTINNYEQAKTNLASEGGDPSLKANKYASLEIAQIFAWEQAVDTFGDIPYTDALKASSGQFAPKYDDAKNIYVDLIKRLNNVLGNINLSKSGYDKEDLVYYGDMSKWTRLANSIRLRLAINLADTDPALAKTTAEAAVASGVLSSNADSYSFHFDGGTFTNPVFDDLVASGRYDFVPSQPVVDLMNSKSDPRRDVWFTKIGGVYKGGPFGPLAPYNSYSHISSHFTGADAPANLFSYVEVLFLKAEGVARGFNMGGATAADLFKAAQQASMDENGVPAADASAYIAAHPYDATNWKKSIGEEAWISLFDRGFAAWNFTRRLDYPVLTNPTNSRLTAVPKRMPYSDQEYVLNKTNVTAAATKIGGDKAETKLFWDKF</sequence>
<dbReference type="InterPro" id="IPR011990">
    <property type="entry name" value="TPR-like_helical_dom_sf"/>
</dbReference>
<gene>
    <name evidence="2" type="ORF">GCM10010992_23310</name>
</gene>
<name>A0ABQ2NLG0_9FLAO</name>
<feature type="chain" id="PRO_5047321095" description="Starch-binding associating with outer membrane" evidence="1">
    <location>
        <begin position="22"/>
        <end position="475"/>
    </location>
</feature>
<feature type="signal peptide" evidence="1">
    <location>
        <begin position="1"/>
        <end position="21"/>
    </location>
</feature>
<dbReference type="Proteomes" id="UP000620064">
    <property type="component" value="Unassembled WGS sequence"/>
</dbReference>
<dbReference type="Pfam" id="PF12771">
    <property type="entry name" value="SusD-like_2"/>
    <property type="match status" value="1"/>
</dbReference>
<protein>
    <recommendedName>
        <fullName evidence="4">Starch-binding associating with outer membrane</fullName>
    </recommendedName>
</protein>
<reference evidence="3" key="1">
    <citation type="journal article" date="2019" name="Int. J. Syst. Evol. Microbiol.">
        <title>The Global Catalogue of Microorganisms (GCM) 10K type strain sequencing project: providing services to taxonomists for standard genome sequencing and annotation.</title>
        <authorList>
            <consortium name="The Broad Institute Genomics Platform"/>
            <consortium name="The Broad Institute Genome Sequencing Center for Infectious Disease"/>
            <person name="Wu L."/>
            <person name="Ma J."/>
        </authorList>
    </citation>
    <scope>NUCLEOTIDE SEQUENCE [LARGE SCALE GENOMIC DNA]</scope>
    <source>
        <strain evidence="3">CGMCC 1.7656</strain>
    </source>
</reference>
<proteinExistence type="predicted"/>
<keyword evidence="3" id="KW-1185">Reference proteome</keyword>
<dbReference type="EMBL" id="BMLV01000005">
    <property type="protein sequence ID" value="GGP05797.1"/>
    <property type="molecule type" value="Genomic_DNA"/>
</dbReference>
<dbReference type="RefSeq" id="WP_188618303.1">
    <property type="nucleotide sequence ID" value="NZ_BMLV01000005.1"/>
</dbReference>
<dbReference type="Gene3D" id="1.25.40.390">
    <property type="match status" value="1"/>
</dbReference>